<dbReference type="PANTHER" id="PTHR43844:SF1">
    <property type="entry name" value="METHIONINE SYNTHASE"/>
    <property type="match status" value="1"/>
</dbReference>
<dbReference type="GO" id="GO:0003871">
    <property type="term" value="F:5-methyltetrahydropteroyltriglutamate-homocysteine S-methyltransferase activity"/>
    <property type="evidence" value="ECO:0007669"/>
    <property type="project" value="UniProtKB-EC"/>
</dbReference>
<evidence type="ECO:0000313" key="2">
    <source>
        <dbReference type="EMBL" id="MBB3837595.1"/>
    </source>
</evidence>
<sequence length="368" mass="41377">MNPPFRADHVGSLLRTPAVKENRLKWKKGEISAEELRAIEDAGIAETVKKLEATGMKAITDGEFRRDYFHLDFLKELDGVTVTGGIEANPNAKVAEDGFTPPKLSVTGKLKHVRDIQVADFNYLKSVVSQTPKVSIPSPTMVHFRGGRKSIDINSYPDMDEFFHDLSVAYRQEIDHLYKAGLRYLQLDDTNLAYLCDPKMRAAAVERGEDPNELPRTYAALINSVIDDRPKDLTVGIHLCRGNYRSTWFAEGGYEPVADILFNSINVDAYFLEYDDERSGDFAPLRFVPKDKMVVLGIISSKVKALESIDDLAKRIDEAAQYMPLEQMCVSPQCGFSSTHHGNDMTHDDQWRKMELVVNTAIKVWGTA</sequence>
<dbReference type="AlphaFoldDB" id="A0A7W5ZJ62"/>
<dbReference type="PANTHER" id="PTHR43844">
    <property type="entry name" value="METHIONINE SYNTHASE"/>
    <property type="match status" value="1"/>
</dbReference>
<dbReference type="SUPFAM" id="SSF51726">
    <property type="entry name" value="UROD/MetE-like"/>
    <property type="match status" value="1"/>
</dbReference>
<dbReference type="EC" id="2.1.1.14" evidence="2"/>
<feature type="domain" description="Cobalamin-independent methionine synthase MetE C-terminal/archaeal" evidence="1">
    <location>
        <begin position="9"/>
        <end position="339"/>
    </location>
</feature>
<reference evidence="2 3" key="1">
    <citation type="submission" date="2020-08" db="EMBL/GenBank/DDBJ databases">
        <title>Genomic Encyclopedia of Type Strains, Phase IV (KMG-IV): sequencing the most valuable type-strain genomes for metagenomic binning, comparative biology and taxonomic classification.</title>
        <authorList>
            <person name="Goeker M."/>
        </authorList>
    </citation>
    <scope>NUCLEOTIDE SEQUENCE [LARGE SCALE GENOMIC DNA]</scope>
    <source>
        <strain evidence="2 3">DSM 17976</strain>
    </source>
</reference>
<dbReference type="NCBIfam" id="NF005085">
    <property type="entry name" value="PRK06520.1"/>
    <property type="match status" value="1"/>
</dbReference>
<dbReference type="Pfam" id="PF01717">
    <property type="entry name" value="Meth_synt_2"/>
    <property type="match status" value="1"/>
</dbReference>
<keyword evidence="3" id="KW-1185">Reference proteome</keyword>
<dbReference type="GO" id="GO:0009086">
    <property type="term" value="P:methionine biosynthetic process"/>
    <property type="evidence" value="ECO:0007669"/>
    <property type="project" value="InterPro"/>
</dbReference>
<dbReference type="GO" id="GO:0008270">
    <property type="term" value="F:zinc ion binding"/>
    <property type="evidence" value="ECO:0007669"/>
    <property type="project" value="InterPro"/>
</dbReference>
<dbReference type="InterPro" id="IPR038071">
    <property type="entry name" value="UROD/MetE-like_sf"/>
</dbReference>
<keyword evidence="2" id="KW-0489">Methyltransferase</keyword>
<evidence type="ECO:0000259" key="1">
    <source>
        <dbReference type="Pfam" id="PF01717"/>
    </source>
</evidence>
<dbReference type="CDD" id="cd03311">
    <property type="entry name" value="CIMS_C_terminal_like"/>
    <property type="match status" value="1"/>
</dbReference>
<dbReference type="Gene3D" id="3.20.20.210">
    <property type="match status" value="1"/>
</dbReference>
<organism evidence="2 3">
    <name type="scientific">Runella defluvii</name>
    <dbReference type="NCBI Taxonomy" id="370973"/>
    <lineage>
        <taxon>Bacteria</taxon>
        <taxon>Pseudomonadati</taxon>
        <taxon>Bacteroidota</taxon>
        <taxon>Cytophagia</taxon>
        <taxon>Cytophagales</taxon>
        <taxon>Spirosomataceae</taxon>
        <taxon>Runella</taxon>
    </lineage>
</organism>
<dbReference type="RefSeq" id="WP_183972311.1">
    <property type="nucleotide sequence ID" value="NZ_JACIBY010000003.1"/>
</dbReference>
<proteinExistence type="predicted"/>
<dbReference type="EMBL" id="JACIBY010000003">
    <property type="protein sequence ID" value="MBB3837595.1"/>
    <property type="molecule type" value="Genomic_DNA"/>
</dbReference>
<protein>
    <submittedName>
        <fullName evidence="2">5-methyltetrahydropteroyltriglutamate--homocysteine methyltransferase</fullName>
        <ecNumber evidence="2">2.1.1.14</ecNumber>
    </submittedName>
</protein>
<gene>
    <name evidence="2" type="ORF">FHS57_001592</name>
</gene>
<dbReference type="InterPro" id="IPR002629">
    <property type="entry name" value="Met_Synth_C/arc"/>
</dbReference>
<dbReference type="Proteomes" id="UP000541352">
    <property type="component" value="Unassembled WGS sequence"/>
</dbReference>
<keyword evidence="2" id="KW-0808">Transferase</keyword>
<name>A0A7W5ZJ62_9BACT</name>
<accession>A0A7W5ZJ62</accession>
<comment type="caution">
    <text evidence="2">The sequence shown here is derived from an EMBL/GenBank/DDBJ whole genome shotgun (WGS) entry which is preliminary data.</text>
</comment>
<dbReference type="GO" id="GO:0032259">
    <property type="term" value="P:methylation"/>
    <property type="evidence" value="ECO:0007669"/>
    <property type="project" value="UniProtKB-KW"/>
</dbReference>
<evidence type="ECO:0000313" key="3">
    <source>
        <dbReference type="Proteomes" id="UP000541352"/>
    </source>
</evidence>